<dbReference type="EMBL" id="FZNY01000006">
    <property type="protein sequence ID" value="SNS07529.1"/>
    <property type="molecule type" value="Genomic_DNA"/>
</dbReference>
<dbReference type="Proteomes" id="UP000198379">
    <property type="component" value="Unassembled WGS sequence"/>
</dbReference>
<evidence type="ECO:0000313" key="2">
    <source>
        <dbReference type="Proteomes" id="UP000198379"/>
    </source>
</evidence>
<name>A0A239BIM3_9FLAO</name>
<gene>
    <name evidence="1" type="ORF">SAMN06265376_106191</name>
</gene>
<keyword evidence="2" id="KW-1185">Reference proteome</keyword>
<organism evidence="1 2">
    <name type="scientific">Dokdonia pacifica</name>
    <dbReference type="NCBI Taxonomy" id="1627892"/>
    <lineage>
        <taxon>Bacteria</taxon>
        <taxon>Pseudomonadati</taxon>
        <taxon>Bacteroidota</taxon>
        <taxon>Flavobacteriia</taxon>
        <taxon>Flavobacteriales</taxon>
        <taxon>Flavobacteriaceae</taxon>
        <taxon>Dokdonia</taxon>
    </lineage>
</organism>
<dbReference type="AlphaFoldDB" id="A0A239BIM3"/>
<reference evidence="1 2" key="1">
    <citation type="submission" date="2017-06" db="EMBL/GenBank/DDBJ databases">
        <authorList>
            <person name="Kim H.J."/>
            <person name="Triplett B.A."/>
        </authorList>
    </citation>
    <scope>NUCLEOTIDE SEQUENCE [LARGE SCALE GENOMIC DNA]</scope>
    <source>
        <strain evidence="1 2">DSM 25597</strain>
    </source>
</reference>
<proteinExistence type="predicted"/>
<evidence type="ECO:0000313" key="1">
    <source>
        <dbReference type="EMBL" id="SNS07529.1"/>
    </source>
</evidence>
<dbReference type="RefSeq" id="WP_089372803.1">
    <property type="nucleotide sequence ID" value="NZ_BMEP01000005.1"/>
</dbReference>
<protein>
    <submittedName>
        <fullName evidence="1">Uncharacterized protein</fullName>
    </submittedName>
</protein>
<sequence>MPKPATYPPILDSLHRISIALERDQGHFKEGKKITTLLKWECRGVVNAEAYFTSDMINDVCSIVYIFNDEIVKTKIYLERIKSNLGKGDTIYFVCPFTGLRCRVLYRYGKHFKHRTAYPKAMYRSQTESKRDREFRQSFGWHYQNQKIADELNSKHLKKTYKGKVTKRFARLYNRLTQVNSITMEDFKDWSKLNY</sequence>
<accession>A0A239BIM3</accession>
<dbReference type="OrthoDB" id="837641at2"/>